<gene>
    <name evidence="2" type="ORF">GH810_14740</name>
</gene>
<keyword evidence="3" id="KW-1185">Reference proteome</keyword>
<name>A0A923HW17_9FIRM</name>
<dbReference type="PANTHER" id="PTHR33744">
    <property type="entry name" value="CARBOHYDRATE DIACID REGULATOR"/>
    <property type="match status" value="1"/>
</dbReference>
<dbReference type="Pfam" id="PF13556">
    <property type="entry name" value="HTH_30"/>
    <property type="match status" value="1"/>
</dbReference>
<dbReference type="InterPro" id="IPR025736">
    <property type="entry name" value="PucR_C-HTH_dom"/>
</dbReference>
<accession>A0A923HW17</accession>
<dbReference type="EMBL" id="WJBD01000020">
    <property type="protein sequence ID" value="MBC3889568.1"/>
    <property type="molecule type" value="Genomic_DNA"/>
</dbReference>
<dbReference type="InterPro" id="IPR042070">
    <property type="entry name" value="PucR_C-HTH_sf"/>
</dbReference>
<dbReference type="RefSeq" id="WP_148568394.1">
    <property type="nucleotide sequence ID" value="NZ_RXYA01000017.1"/>
</dbReference>
<feature type="domain" description="PucR C-terminal helix-turn-helix" evidence="1">
    <location>
        <begin position="450"/>
        <end position="495"/>
    </location>
</feature>
<evidence type="ECO:0000313" key="3">
    <source>
        <dbReference type="Proteomes" id="UP000616595"/>
    </source>
</evidence>
<dbReference type="Proteomes" id="UP000616595">
    <property type="component" value="Unassembled WGS sequence"/>
</dbReference>
<protein>
    <recommendedName>
        <fullName evidence="1">PucR C-terminal helix-turn-helix domain-containing protein</fullName>
    </recommendedName>
</protein>
<reference evidence="2" key="2">
    <citation type="submission" date="2020-10" db="EMBL/GenBank/DDBJ databases">
        <title>Comparative genomics of the Acetobacterium genus.</title>
        <authorList>
            <person name="Marshall C."/>
            <person name="May H."/>
            <person name="Norman S."/>
        </authorList>
    </citation>
    <scope>NUCLEOTIDE SEQUENCE</scope>
    <source>
        <strain evidence="2">DER-2019</strain>
    </source>
</reference>
<sequence>MKISINMIEKYFDKHIRMKTIRADANLTIESFEVIDLTRCSFEKSNLYLMKAEEIPDSEEVPPDVNFLCYSLPMDFELKKYQHINLLILEGLSEQKILNGIIAIFHKYNTLDEQLNSLIYRNFSLQKIIDLATEMMDMPLNVLDLNHNVLAISSHMDAQDDPIWESMKAGSNTSDYDMVLAGKPKMSDIIHAPGSSVEMMSNISGHYIKVSMLSNKGHAVATFGMHKTNDFDKPFEKHTIQIYDYVAEKLNRNFNLFFESKADRGLLYEEFLHDLFNRKFESQNEIEELSSKLGFNLGTRYIMGLISVRDSQVRTDYYFTMMKSLERSITDSKCIAMDSYIYIIIPIADDVYLSNDGQNRLSEFMPIHNCLCLLSPVFISFEELYKINTMFKVVLTFIDNQGRRDRIYHFYEFASQYSMWLLAENLPNNMITHPMIQKIIDYDQKHHSDYLETLKCYFRNESSIVTTSNFLHMHRNSLLYRINRIEKLLGVSLDDWKLKEQLLFFMSCLENRDGFKK</sequence>
<evidence type="ECO:0000259" key="1">
    <source>
        <dbReference type="Pfam" id="PF13556"/>
    </source>
</evidence>
<dbReference type="AlphaFoldDB" id="A0A923HW17"/>
<dbReference type="OrthoDB" id="1779653at2"/>
<dbReference type="InterPro" id="IPR051448">
    <property type="entry name" value="CdaR-like_regulators"/>
</dbReference>
<reference evidence="2" key="1">
    <citation type="submission" date="2019-10" db="EMBL/GenBank/DDBJ databases">
        <authorList>
            <person name="Ross D.E."/>
            <person name="Gulliver D."/>
        </authorList>
    </citation>
    <scope>NUCLEOTIDE SEQUENCE</scope>
    <source>
        <strain evidence="2">DER-2019</strain>
    </source>
</reference>
<comment type="caution">
    <text evidence="2">The sequence shown here is derived from an EMBL/GenBank/DDBJ whole genome shotgun (WGS) entry which is preliminary data.</text>
</comment>
<organism evidence="2 3">
    <name type="scientific">Acetobacterium paludosum</name>
    <dbReference type="NCBI Taxonomy" id="52693"/>
    <lineage>
        <taxon>Bacteria</taxon>
        <taxon>Bacillati</taxon>
        <taxon>Bacillota</taxon>
        <taxon>Clostridia</taxon>
        <taxon>Eubacteriales</taxon>
        <taxon>Eubacteriaceae</taxon>
        <taxon>Acetobacterium</taxon>
    </lineage>
</organism>
<proteinExistence type="predicted"/>
<dbReference type="Gene3D" id="1.10.10.2840">
    <property type="entry name" value="PucR C-terminal helix-turn-helix domain"/>
    <property type="match status" value="1"/>
</dbReference>
<evidence type="ECO:0000313" key="2">
    <source>
        <dbReference type="EMBL" id="MBC3889568.1"/>
    </source>
</evidence>